<dbReference type="InterPro" id="IPR003593">
    <property type="entry name" value="AAA+_ATPase"/>
</dbReference>
<dbReference type="PROSITE" id="PS50893">
    <property type="entry name" value="ABC_TRANSPORTER_2"/>
    <property type="match status" value="1"/>
</dbReference>
<name>A0A2G1QIL1_9HYPH</name>
<organism evidence="6 7">
    <name type="scientific">Zhengella mangrovi</name>
    <dbReference type="NCBI Taxonomy" id="1982044"/>
    <lineage>
        <taxon>Bacteria</taxon>
        <taxon>Pseudomonadati</taxon>
        <taxon>Pseudomonadota</taxon>
        <taxon>Alphaproteobacteria</taxon>
        <taxon>Hyphomicrobiales</taxon>
        <taxon>Notoacmeibacteraceae</taxon>
        <taxon>Zhengella</taxon>
    </lineage>
</organism>
<evidence type="ECO:0000256" key="2">
    <source>
        <dbReference type="ARBA" id="ARBA00022448"/>
    </source>
</evidence>
<dbReference type="GO" id="GO:0016887">
    <property type="term" value="F:ATP hydrolysis activity"/>
    <property type="evidence" value="ECO:0007669"/>
    <property type="project" value="InterPro"/>
</dbReference>
<dbReference type="InterPro" id="IPR027417">
    <property type="entry name" value="P-loop_NTPase"/>
</dbReference>
<dbReference type="Proteomes" id="UP000221168">
    <property type="component" value="Unassembled WGS sequence"/>
</dbReference>
<evidence type="ECO:0000256" key="1">
    <source>
        <dbReference type="ARBA" id="ARBA00005417"/>
    </source>
</evidence>
<evidence type="ECO:0000256" key="3">
    <source>
        <dbReference type="ARBA" id="ARBA00022741"/>
    </source>
</evidence>
<evidence type="ECO:0000259" key="5">
    <source>
        <dbReference type="PROSITE" id="PS50893"/>
    </source>
</evidence>
<dbReference type="FunFam" id="3.40.50.300:FF:000421">
    <property type="entry name" value="Branched-chain amino acid ABC transporter ATP-binding protein"/>
    <property type="match status" value="1"/>
</dbReference>
<dbReference type="GO" id="GO:1903806">
    <property type="term" value="P:L-isoleucine import across plasma membrane"/>
    <property type="evidence" value="ECO:0007669"/>
    <property type="project" value="TreeGrafter"/>
</dbReference>
<evidence type="ECO:0000313" key="6">
    <source>
        <dbReference type="EMBL" id="PHP65291.1"/>
    </source>
</evidence>
<keyword evidence="2" id="KW-0813">Transport</keyword>
<keyword evidence="7" id="KW-1185">Reference proteome</keyword>
<protein>
    <submittedName>
        <fullName evidence="6">ABC transporter ATP-binding protein</fullName>
    </submittedName>
</protein>
<dbReference type="Pfam" id="PF00005">
    <property type="entry name" value="ABC_tran"/>
    <property type="match status" value="1"/>
</dbReference>
<dbReference type="AlphaFoldDB" id="A0A2G1QIL1"/>
<dbReference type="InterPro" id="IPR017871">
    <property type="entry name" value="ABC_transporter-like_CS"/>
</dbReference>
<dbReference type="GO" id="GO:0015192">
    <property type="term" value="F:L-phenylalanine transmembrane transporter activity"/>
    <property type="evidence" value="ECO:0007669"/>
    <property type="project" value="TreeGrafter"/>
</dbReference>
<dbReference type="GO" id="GO:1903805">
    <property type="term" value="P:L-valine import across plasma membrane"/>
    <property type="evidence" value="ECO:0007669"/>
    <property type="project" value="TreeGrafter"/>
</dbReference>
<proteinExistence type="inferred from homology"/>
<dbReference type="Pfam" id="PF12399">
    <property type="entry name" value="BCA_ABC_TP_C"/>
    <property type="match status" value="1"/>
</dbReference>
<dbReference type="PANTHER" id="PTHR45772:SF7">
    <property type="entry name" value="AMINO ACID ABC TRANSPORTER ATP-BINDING PROTEIN"/>
    <property type="match status" value="1"/>
</dbReference>
<dbReference type="RefSeq" id="WP_099308032.1">
    <property type="nucleotide sequence ID" value="NZ_PDVP01000016.1"/>
</dbReference>
<dbReference type="InterPro" id="IPR032823">
    <property type="entry name" value="BCA_ABC_TP_C"/>
</dbReference>
<dbReference type="GO" id="GO:0005886">
    <property type="term" value="C:plasma membrane"/>
    <property type="evidence" value="ECO:0007669"/>
    <property type="project" value="TreeGrafter"/>
</dbReference>
<dbReference type="PROSITE" id="PS00211">
    <property type="entry name" value="ABC_TRANSPORTER_1"/>
    <property type="match status" value="1"/>
</dbReference>
<sequence>MSETPILAVSGLTKAFGGLTAVKDVDLVLNKGEILGVIGPNGAGKTTFFNVIAGSMPPTAGTVHFKGTDCTGMRSDRMARLGMTRTFQITSLFPALSVIENVRAATYRFTRTGWMGSLLRSGAWRDEEAGVDRAAMEALEFVDLAHRADVNAEALSYGEQRRLEIAIAIAAKPDLLLLDEPAAGMNPEEGQRLVGMIRGIRDTGISILLVEHHMRVVMGVCDRVAVIDHGIKIADGTPADVVNNPDVIRVYLGREAVNA</sequence>
<keyword evidence="4 6" id="KW-0067">ATP-binding</keyword>
<dbReference type="InterPro" id="IPR003439">
    <property type="entry name" value="ABC_transporter-like_ATP-bd"/>
</dbReference>
<dbReference type="CDD" id="cd03219">
    <property type="entry name" value="ABC_Mj1267_LivG_branched"/>
    <property type="match status" value="1"/>
</dbReference>
<comment type="caution">
    <text evidence="6">The sequence shown here is derived from an EMBL/GenBank/DDBJ whole genome shotgun (WGS) entry which is preliminary data.</text>
</comment>
<dbReference type="GO" id="GO:0005304">
    <property type="term" value="F:L-valine transmembrane transporter activity"/>
    <property type="evidence" value="ECO:0007669"/>
    <property type="project" value="TreeGrafter"/>
</dbReference>
<evidence type="ECO:0000256" key="4">
    <source>
        <dbReference type="ARBA" id="ARBA00022840"/>
    </source>
</evidence>
<dbReference type="InterPro" id="IPR051120">
    <property type="entry name" value="ABC_AA/LPS_Transport"/>
</dbReference>
<dbReference type="OrthoDB" id="9779872at2"/>
<gene>
    <name evidence="6" type="ORF">CSC94_19370</name>
</gene>
<dbReference type="GO" id="GO:0015188">
    <property type="term" value="F:L-isoleucine transmembrane transporter activity"/>
    <property type="evidence" value="ECO:0007669"/>
    <property type="project" value="TreeGrafter"/>
</dbReference>
<dbReference type="GO" id="GO:0015808">
    <property type="term" value="P:L-alanine transport"/>
    <property type="evidence" value="ECO:0007669"/>
    <property type="project" value="TreeGrafter"/>
</dbReference>
<evidence type="ECO:0000313" key="7">
    <source>
        <dbReference type="Proteomes" id="UP000221168"/>
    </source>
</evidence>
<dbReference type="EMBL" id="PDVP01000016">
    <property type="protein sequence ID" value="PHP65291.1"/>
    <property type="molecule type" value="Genomic_DNA"/>
</dbReference>
<accession>A0A2G1QIL1</accession>
<dbReference type="GO" id="GO:0005524">
    <property type="term" value="F:ATP binding"/>
    <property type="evidence" value="ECO:0007669"/>
    <property type="project" value="UniProtKB-KW"/>
</dbReference>
<dbReference type="PANTHER" id="PTHR45772">
    <property type="entry name" value="CONSERVED COMPONENT OF ABC TRANSPORTER FOR NATURAL AMINO ACIDS-RELATED"/>
    <property type="match status" value="1"/>
</dbReference>
<dbReference type="Gene3D" id="3.40.50.300">
    <property type="entry name" value="P-loop containing nucleotide triphosphate hydrolases"/>
    <property type="match status" value="1"/>
</dbReference>
<dbReference type="SUPFAM" id="SSF52540">
    <property type="entry name" value="P-loop containing nucleoside triphosphate hydrolases"/>
    <property type="match status" value="1"/>
</dbReference>
<reference evidence="6 7" key="1">
    <citation type="submission" date="2017-10" db="EMBL/GenBank/DDBJ databases">
        <title>Sedimentibacterium mangrovi gen. nov., sp. nov., a novel member of family Phyllobacteriacea isolated from mangrove sediment.</title>
        <authorList>
            <person name="Liao H."/>
            <person name="Tian Y."/>
        </authorList>
    </citation>
    <scope>NUCLEOTIDE SEQUENCE [LARGE SCALE GENOMIC DNA]</scope>
    <source>
        <strain evidence="6 7">X9-2-2</strain>
    </source>
</reference>
<dbReference type="SMART" id="SM00382">
    <property type="entry name" value="AAA"/>
    <property type="match status" value="1"/>
</dbReference>
<dbReference type="GO" id="GO:0042941">
    <property type="term" value="P:D-alanine transmembrane transport"/>
    <property type="evidence" value="ECO:0007669"/>
    <property type="project" value="TreeGrafter"/>
</dbReference>
<keyword evidence="3" id="KW-0547">Nucleotide-binding</keyword>
<feature type="domain" description="ABC transporter" evidence="5">
    <location>
        <begin position="7"/>
        <end position="254"/>
    </location>
</feature>
<comment type="similarity">
    <text evidence="1">Belongs to the ABC transporter superfamily.</text>
</comment>